<feature type="compositionally biased region" description="Basic and acidic residues" evidence="1">
    <location>
        <begin position="13"/>
        <end position="24"/>
    </location>
</feature>
<keyword evidence="4" id="KW-1185">Reference proteome</keyword>
<sequence length="285" mass="30161">MPPLHNEPPAVRKGYEQERRETRPVLRHLSPKPHRGGAASALQQHLGHSAGFCASTHSTPAALAIPPRARRGGVACDAHGTRAIVPPSLDPSLEYEGYTVCIGPATCTTPCLGPEVPELCKRKGMLSAQSPAAIGDGPTFEQEGTEVWSGEPSPTAAPRSGPFAAFLGSAWLEEGRGGEDQPIGTATRMRGGEPYAGTGRNEGGWENWELGRPTGVRRIMYPDSMGGQRMLISTETASLRARGCGIRYHGRCSGQLMAANESAGRVRGRVQGRGPGVPSSRPMPE</sequence>
<reference evidence="3" key="4">
    <citation type="journal article" date="2015" name="G3 (Bethesda)">
        <title>Genome sequences of three phytopathogenic species of the Magnaporthaceae family of fungi.</title>
        <authorList>
            <person name="Okagaki L.H."/>
            <person name="Nunes C.C."/>
            <person name="Sailsbery J."/>
            <person name="Clay B."/>
            <person name="Brown D."/>
            <person name="John T."/>
            <person name="Oh Y."/>
            <person name="Young N."/>
            <person name="Fitzgerald M."/>
            <person name="Haas B.J."/>
            <person name="Zeng Q."/>
            <person name="Young S."/>
            <person name="Adiconis X."/>
            <person name="Fan L."/>
            <person name="Levin J.Z."/>
            <person name="Mitchell T.K."/>
            <person name="Okubara P.A."/>
            <person name="Farman M.L."/>
            <person name="Kohn L.M."/>
            <person name="Birren B."/>
            <person name="Ma L.-J."/>
            <person name="Dean R.A."/>
        </authorList>
    </citation>
    <scope>NUCLEOTIDE SEQUENCE</scope>
    <source>
        <strain evidence="3">R3-111a-1</strain>
    </source>
</reference>
<dbReference type="AlphaFoldDB" id="J3NLL5"/>
<proteinExistence type="predicted"/>
<evidence type="ECO:0000313" key="3">
    <source>
        <dbReference type="EnsemblFungi" id="EJT82190"/>
    </source>
</evidence>
<feature type="compositionally biased region" description="Basic residues" evidence="1">
    <location>
        <begin position="25"/>
        <end position="35"/>
    </location>
</feature>
<organism evidence="2">
    <name type="scientific">Gaeumannomyces tritici (strain R3-111a-1)</name>
    <name type="common">Wheat and barley take-all root rot fungus</name>
    <name type="synonym">Gaeumannomyces graminis var. tritici</name>
    <dbReference type="NCBI Taxonomy" id="644352"/>
    <lineage>
        <taxon>Eukaryota</taxon>
        <taxon>Fungi</taxon>
        <taxon>Dikarya</taxon>
        <taxon>Ascomycota</taxon>
        <taxon>Pezizomycotina</taxon>
        <taxon>Sordariomycetes</taxon>
        <taxon>Sordariomycetidae</taxon>
        <taxon>Magnaporthales</taxon>
        <taxon>Magnaporthaceae</taxon>
        <taxon>Gaeumannomyces</taxon>
    </lineage>
</organism>
<feature type="region of interest" description="Disordered" evidence="1">
    <location>
        <begin position="262"/>
        <end position="285"/>
    </location>
</feature>
<reference evidence="4" key="1">
    <citation type="submission" date="2010-07" db="EMBL/GenBank/DDBJ databases">
        <title>The genome sequence of Gaeumannomyces graminis var. tritici strain R3-111a-1.</title>
        <authorList>
            <consortium name="The Broad Institute Genome Sequencing Platform"/>
            <person name="Ma L.-J."/>
            <person name="Dead R."/>
            <person name="Young S."/>
            <person name="Zeng Q."/>
            <person name="Koehrsen M."/>
            <person name="Alvarado L."/>
            <person name="Berlin A."/>
            <person name="Chapman S.B."/>
            <person name="Chen Z."/>
            <person name="Freedman E."/>
            <person name="Gellesch M."/>
            <person name="Goldberg J."/>
            <person name="Griggs A."/>
            <person name="Gujja S."/>
            <person name="Heilman E.R."/>
            <person name="Heiman D."/>
            <person name="Hepburn T."/>
            <person name="Howarth C."/>
            <person name="Jen D."/>
            <person name="Larson L."/>
            <person name="Mehta T."/>
            <person name="Neiman D."/>
            <person name="Pearson M."/>
            <person name="Roberts A."/>
            <person name="Saif S."/>
            <person name="Shea T."/>
            <person name="Shenoy N."/>
            <person name="Sisk P."/>
            <person name="Stolte C."/>
            <person name="Sykes S."/>
            <person name="Walk T."/>
            <person name="White J."/>
            <person name="Yandava C."/>
            <person name="Haas B."/>
            <person name="Nusbaum C."/>
            <person name="Birren B."/>
        </authorList>
    </citation>
    <scope>NUCLEOTIDE SEQUENCE [LARGE SCALE GENOMIC DNA]</scope>
    <source>
        <strain evidence="4">R3-111a-1</strain>
    </source>
</reference>
<reference evidence="2" key="2">
    <citation type="submission" date="2010-07" db="EMBL/GenBank/DDBJ databases">
        <authorList>
            <consortium name="The Broad Institute Genome Sequencing Platform"/>
            <consortium name="Broad Institute Genome Sequencing Center for Infectious Disease"/>
            <person name="Ma L.-J."/>
            <person name="Dead R."/>
            <person name="Young S."/>
            <person name="Zeng Q."/>
            <person name="Koehrsen M."/>
            <person name="Alvarado L."/>
            <person name="Berlin A."/>
            <person name="Chapman S.B."/>
            <person name="Chen Z."/>
            <person name="Freedman E."/>
            <person name="Gellesch M."/>
            <person name="Goldberg J."/>
            <person name="Griggs A."/>
            <person name="Gujja S."/>
            <person name="Heilman E.R."/>
            <person name="Heiman D."/>
            <person name="Hepburn T."/>
            <person name="Howarth C."/>
            <person name="Jen D."/>
            <person name="Larson L."/>
            <person name="Mehta T."/>
            <person name="Neiman D."/>
            <person name="Pearson M."/>
            <person name="Roberts A."/>
            <person name="Saif S."/>
            <person name="Shea T."/>
            <person name="Shenoy N."/>
            <person name="Sisk P."/>
            <person name="Stolte C."/>
            <person name="Sykes S."/>
            <person name="Walk T."/>
            <person name="White J."/>
            <person name="Yandava C."/>
            <person name="Haas B."/>
            <person name="Nusbaum C."/>
            <person name="Birren B."/>
        </authorList>
    </citation>
    <scope>NUCLEOTIDE SEQUENCE</scope>
    <source>
        <strain evidence="2">R3-111a-1</strain>
    </source>
</reference>
<dbReference type="EMBL" id="GL385395">
    <property type="protein sequence ID" value="EJT82190.1"/>
    <property type="molecule type" value="Genomic_DNA"/>
</dbReference>
<protein>
    <submittedName>
        <fullName evidence="2 3">Uncharacterized protein</fullName>
    </submittedName>
</protein>
<dbReference type="HOGENOM" id="CLU_976725_0_0_1"/>
<reference evidence="2" key="3">
    <citation type="submission" date="2010-09" db="EMBL/GenBank/DDBJ databases">
        <title>Annotation of Gaeumannomyces graminis var. tritici R3-111a-1.</title>
        <authorList>
            <consortium name="The Broad Institute Genome Sequencing Platform"/>
            <person name="Ma L.-J."/>
            <person name="Dead R."/>
            <person name="Young S.K."/>
            <person name="Zeng Q."/>
            <person name="Gargeya S."/>
            <person name="Fitzgerald M."/>
            <person name="Haas B."/>
            <person name="Abouelleil A."/>
            <person name="Alvarado L."/>
            <person name="Arachchi H.M."/>
            <person name="Berlin A."/>
            <person name="Brown A."/>
            <person name="Chapman S.B."/>
            <person name="Chen Z."/>
            <person name="Dunbar C."/>
            <person name="Freedman E."/>
            <person name="Gearin G."/>
            <person name="Gellesch M."/>
            <person name="Goldberg J."/>
            <person name="Griggs A."/>
            <person name="Gujja S."/>
            <person name="Heiman D."/>
            <person name="Howarth C."/>
            <person name="Larson L."/>
            <person name="Lui A."/>
            <person name="MacDonald P.J.P."/>
            <person name="Mehta T."/>
            <person name="Montmayeur A."/>
            <person name="Murphy C."/>
            <person name="Neiman D."/>
            <person name="Pearson M."/>
            <person name="Priest M."/>
            <person name="Roberts A."/>
            <person name="Saif S."/>
            <person name="Shea T."/>
            <person name="Shenoy N."/>
            <person name="Sisk P."/>
            <person name="Stolte C."/>
            <person name="Sykes S."/>
            <person name="Yandava C."/>
            <person name="Wortman J."/>
            <person name="Nusbaum C."/>
            <person name="Birren B."/>
        </authorList>
    </citation>
    <scope>NUCLEOTIDE SEQUENCE</scope>
    <source>
        <strain evidence="2">R3-111a-1</strain>
    </source>
</reference>
<evidence type="ECO:0000313" key="2">
    <source>
        <dbReference type="EMBL" id="EJT82190.1"/>
    </source>
</evidence>
<dbReference type="EnsemblFungi" id="EJT82190">
    <property type="protein sequence ID" value="EJT82190"/>
    <property type="gene ID" value="GGTG_02164"/>
</dbReference>
<feature type="region of interest" description="Disordered" evidence="1">
    <location>
        <begin position="177"/>
        <end position="206"/>
    </location>
</feature>
<feature type="region of interest" description="Disordered" evidence="1">
    <location>
        <begin position="131"/>
        <end position="159"/>
    </location>
</feature>
<gene>
    <name evidence="3" type="primary">20342622</name>
    <name evidence="2" type="ORF">GGTG_02164</name>
</gene>
<dbReference type="GeneID" id="20342622"/>
<evidence type="ECO:0000313" key="4">
    <source>
        <dbReference type="Proteomes" id="UP000006039"/>
    </source>
</evidence>
<dbReference type="VEuPathDB" id="FungiDB:GGTG_02164"/>
<dbReference type="RefSeq" id="XP_009218199.1">
    <property type="nucleotide sequence ID" value="XM_009219935.1"/>
</dbReference>
<name>J3NLL5_GAET3</name>
<evidence type="ECO:0000256" key="1">
    <source>
        <dbReference type="SAM" id="MobiDB-lite"/>
    </source>
</evidence>
<reference evidence="3" key="5">
    <citation type="submission" date="2018-04" db="UniProtKB">
        <authorList>
            <consortium name="EnsemblFungi"/>
        </authorList>
    </citation>
    <scope>IDENTIFICATION</scope>
    <source>
        <strain evidence="3">R3-111a-1</strain>
    </source>
</reference>
<dbReference type="Proteomes" id="UP000006039">
    <property type="component" value="Unassembled WGS sequence"/>
</dbReference>
<accession>J3NLL5</accession>
<feature type="region of interest" description="Disordered" evidence="1">
    <location>
        <begin position="1"/>
        <end position="43"/>
    </location>
</feature>